<gene>
    <name evidence="2" type="ORF">TRUGW13939_03793</name>
</gene>
<feature type="compositionally biased region" description="Low complexity" evidence="1">
    <location>
        <begin position="56"/>
        <end position="66"/>
    </location>
</feature>
<feature type="compositionally biased region" description="Low complexity" evidence="1">
    <location>
        <begin position="1"/>
        <end position="13"/>
    </location>
</feature>
<feature type="compositionally biased region" description="Low complexity" evidence="1">
    <location>
        <begin position="116"/>
        <end position="133"/>
    </location>
</feature>
<evidence type="ECO:0000256" key="1">
    <source>
        <dbReference type="SAM" id="MobiDB-lite"/>
    </source>
</evidence>
<dbReference type="RefSeq" id="XP_035342865.1">
    <property type="nucleotide sequence ID" value="XM_035486972.1"/>
</dbReference>
<feature type="region of interest" description="Disordered" evidence="1">
    <location>
        <begin position="56"/>
        <end position="142"/>
    </location>
</feature>
<reference evidence="3" key="1">
    <citation type="submission" date="2020-06" db="EMBL/GenBank/DDBJ databases">
        <title>A chromosome-scale genome assembly of Talaromyces rugulosus W13939.</title>
        <authorList>
            <person name="Wang B."/>
            <person name="Guo L."/>
            <person name="Ye K."/>
            <person name="Wang L."/>
        </authorList>
    </citation>
    <scope>NUCLEOTIDE SEQUENCE [LARGE SCALE GENOMIC DNA]</scope>
    <source>
        <strain evidence="3">W13939</strain>
    </source>
</reference>
<proteinExistence type="predicted"/>
<name>A0A7H8QRS3_TALRU</name>
<dbReference type="GeneID" id="55991296"/>
<feature type="region of interest" description="Disordered" evidence="1">
    <location>
        <begin position="1"/>
        <end position="20"/>
    </location>
</feature>
<protein>
    <submittedName>
        <fullName evidence="2">Uncharacterized protein</fullName>
    </submittedName>
</protein>
<sequence>MMPITTTTTTTTTEKTEDQEQPIHWIPVKEEESPTFKTPQKRVSFDLIPFYINGDSSRMADSSSMSTKQGKENMAAFHDLLGRRKRSSPSPVKGAGILKNTNNSRCHRRRYRHNNTRQSENNDNDNNVANSSNQPRLILRGPKNPRDCLVKFKFDGRIIRTVNMEKAMC</sequence>
<evidence type="ECO:0000313" key="2">
    <source>
        <dbReference type="EMBL" id="QKX56687.1"/>
    </source>
</evidence>
<dbReference type="AlphaFoldDB" id="A0A7H8QRS3"/>
<organism evidence="2 3">
    <name type="scientific">Talaromyces rugulosus</name>
    <name type="common">Penicillium rugulosum</name>
    <dbReference type="NCBI Taxonomy" id="121627"/>
    <lineage>
        <taxon>Eukaryota</taxon>
        <taxon>Fungi</taxon>
        <taxon>Dikarya</taxon>
        <taxon>Ascomycota</taxon>
        <taxon>Pezizomycotina</taxon>
        <taxon>Eurotiomycetes</taxon>
        <taxon>Eurotiomycetidae</taxon>
        <taxon>Eurotiales</taxon>
        <taxon>Trichocomaceae</taxon>
        <taxon>Talaromyces</taxon>
        <taxon>Talaromyces sect. Islandici</taxon>
    </lineage>
</organism>
<accession>A0A7H8QRS3</accession>
<evidence type="ECO:0000313" key="3">
    <source>
        <dbReference type="Proteomes" id="UP000509510"/>
    </source>
</evidence>
<dbReference type="KEGG" id="trg:TRUGW13939_03793"/>
<dbReference type="Proteomes" id="UP000509510">
    <property type="component" value="Chromosome II"/>
</dbReference>
<keyword evidence="3" id="KW-1185">Reference proteome</keyword>
<dbReference type="OrthoDB" id="10483957at2759"/>
<feature type="compositionally biased region" description="Basic residues" evidence="1">
    <location>
        <begin position="105"/>
        <end position="115"/>
    </location>
</feature>
<dbReference type="EMBL" id="CP055899">
    <property type="protein sequence ID" value="QKX56687.1"/>
    <property type="molecule type" value="Genomic_DNA"/>
</dbReference>